<proteinExistence type="predicted"/>
<accession>A0ABP8M6L6</accession>
<dbReference type="EMBL" id="BAABGA010000008">
    <property type="protein sequence ID" value="GAA4445453.1"/>
    <property type="molecule type" value="Genomic_DNA"/>
</dbReference>
<sequence length="84" mass="9093">MNSANSFMNGVINPEELYTLAAFKQRLGVADATLRTARRAGLKVHYLHKQGFILGKDWIDYVVNSGPNVSRGQAAIAPTSSSAE</sequence>
<comment type="caution">
    <text evidence="1">The sequence shown here is derived from an EMBL/GenBank/DDBJ whole genome shotgun (WGS) entry which is preliminary data.</text>
</comment>
<dbReference type="Proteomes" id="UP001500840">
    <property type="component" value="Unassembled WGS sequence"/>
</dbReference>
<dbReference type="RefSeq" id="WP_345319094.1">
    <property type="nucleotide sequence ID" value="NZ_BAABGA010000008.1"/>
</dbReference>
<evidence type="ECO:0008006" key="3">
    <source>
        <dbReference type="Google" id="ProtNLM"/>
    </source>
</evidence>
<name>A0ABP8M6L6_9BACT</name>
<reference evidence="2" key="1">
    <citation type="journal article" date="2019" name="Int. J. Syst. Evol. Microbiol.">
        <title>The Global Catalogue of Microorganisms (GCM) 10K type strain sequencing project: providing services to taxonomists for standard genome sequencing and annotation.</title>
        <authorList>
            <consortium name="The Broad Institute Genomics Platform"/>
            <consortium name="The Broad Institute Genome Sequencing Center for Infectious Disease"/>
            <person name="Wu L."/>
            <person name="Ma J."/>
        </authorList>
    </citation>
    <scope>NUCLEOTIDE SEQUENCE [LARGE SCALE GENOMIC DNA]</scope>
    <source>
        <strain evidence="2">JCM 17759</strain>
    </source>
</reference>
<organism evidence="1 2">
    <name type="scientific">Novipirellula rosea</name>
    <dbReference type="NCBI Taxonomy" id="1031540"/>
    <lineage>
        <taxon>Bacteria</taxon>
        <taxon>Pseudomonadati</taxon>
        <taxon>Planctomycetota</taxon>
        <taxon>Planctomycetia</taxon>
        <taxon>Pirellulales</taxon>
        <taxon>Pirellulaceae</taxon>
        <taxon>Novipirellula</taxon>
    </lineage>
</organism>
<evidence type="ECO:0000313" key="2">
    <source>
        <dbReference type="Proteomes" id="UP001500840"/>
    </source>
</evidence>
<evidence type="ECO:0000313" key="1">
    <source>
        <dbReference type="EMBL" id="GAA4445453.1"/>
    </source>
</evidence>
<keyword evidence="2" id="KW-1185">Reference proteome</keyword>
<gene>
    <name evidence="1" type="ORF">GCM10023156_05040</name>
</gene>
<protein>
    <recommendedName>
        <fullName evidence="3">DNA-binding protein</fullName>
    </recommendedName>
</protein>